<dbReference type="EMBL" id="FOCD01000001">
    <property type="protein sequence ID" value="SEM47256.1"/>
    <property type="molecule type" value="Genomic_DNA"/>
</dbReference>
<evidence type="ECO:0000313" key="2">
    <source>
        <dbReference type="EMBL" id="SEM47256.1"/>
    </source>
</evidence>
<organism evidence="2 3">
    <name type="scientific">Terribacillus saccharophilus</name>
    <dbReference type="NCBI Taxonomy" id="361277"/>
    <lineage>
        <taxon>Bacteria</taxon>
        <taxon>Bacillati</taxon>
        <taxon>Bacillota</taxon>
        <taxon>Bacilli</taxon>
        <taxon>Bacillales</taxon>
        <taxon>Bacillaceae</taxon>
        <taxon>Terribacillus</taxon>
    </lineage>
</organism>
<proteinExistence type="predicted"/>
<dbReference type="RefSeq" id="WP_318576492.1">
    <property type="nucleotide sequence ID" value="NZ_JAMAVC010000001.1"/>
</dbReference>
<evidence type="ECO:0000313" key="3">
    <source>
        <dbReference type="Proteomes" id="UP000199735"/>
    </source>
</evidence>
<keyword evidence="1" id="KW-0472">Membrane</keyword>
<keyword evidence="1" id="KW-0812">Transmembrane</keyword>
<gene>
    <name evidence="2" type="ORF">SAMN04489762_0152</name>
</gene>
<comment type="caution">
    <text evidence="2">The sequence shown here is derived from an EMBL/GenBank/DDBJ whole genome shotgun (WGS) entry which is preliminary data.</text>
</comment>
<reference evidence="2 3" key="1">
    <citation type="submission" date="2016-10" db="EMBL/GenBank/DDBJ databases">
        <authorList>
            <person name="Varghese N."/>
            <person name="Submissions S."/>
        </authorList>
    </citation>
    <scope>NUCLEOTIDE SEQUENCE [LARGE SCALE GENOMIC DNA]</scope>
    <source>
        <strain evidence="2 3">DSM 21619</strain>
    </source>
</reference>
<dbReference type="Proteomes" id="UP000199735">
    <property type="component" value="Unassembled WGS sequence"/>
</dbReference>
<accession>A0AAX2E934</accession>
<sequence length="57" mass="6827">MNTNKIMLYFWLVIIAIIAYFTGEIATFMMLYLILMALHAIHSTLIDFYNDWKSSRY</sequence>
<feature type="transmembrane region" description="Helical" evidence="1">
    <location>
        <begin position="29"/>
        <end position="49"/>
    </location>
</feature>
<protein>
    <submittedName>
        <fullName evidence="2">Uncharacterized protein</fullName>
    </submittedName>
</protein>
<dbReference type="AlphaFoldDB" id="A0AAX2E934"/>
<name>A0AAX2E934_9BACI</name>
<evidence type="ECO:0000256" key="1">
    <source>
        <dbReference type="SAM" id="Phobius"/>
    </source>
</evidence>
<keyword evidence="1" id="KW-1133">Transmembrane helix</keyword>